<keyword evidence="2 7" id="KW-0813">Transport</keyword>
<gene>
    <name evidence="9" type="ORF">VVD49_10520</name>
</gene>
<dbReference type="Pfam" id="PF19300">
    <property type="entry name" value="BPD_transp_1_N"/>
    <property type="match status" value="1"/>
</dbReference>
<keyword evidence="10" id="KW-1185">Reference proteome</keyword>
<dbReference type="EMBL" id="JAYXHS010000002">
    <property type="protein sequence ID" value="MEC5386162.1"/>
    <property type="molecule type" value="Genomic_DNA"/>
</dbReference>
<evidence type="ECO:0000256" key="1">
    <source>
        <dbReference type="ARBA" id="ARBA00004651"/>
    </source>
</evidence>
<feature type="transmembrane region" description="Helical" evidence="7">
    <location>
        <begin position="99"/>
        <end position="123"/>
    </location>
</feature>
<accession>A0ABU6K2M3</accession>
<comment type="caution">
    <text evidence="9">The sequence shown here is derived from an EMBL/GenBank/DDBJ whole genome shotgun (WGS) entry which is preliminary data.</text>
</comment>
<reference evidence="9 10" key="1">
    <citation type="submission" date="2024-01" db="EMBL/GenBank/DDBJ databases">
        <title>Uliginosibacterium soil sp. nov.</title>
        <authorList>
            <person name="Lv Y."/>
        </authorList>
    </citation>
    <scope>NUCLEOTIDE SEQUENCE [LARGE SCALE GENOMIC DNA]</scope>
    <source>
        <strain evidence="9 10">H3</strain>
    </source>
</reference>
<dbReference type="Gene3D" id="1.10.3720.10">
    <property type="entry name" value="MetI-like"/>
    <property type="match status" value="1"/>
</dbReference>
<feature type="transmembrane region" description="Helical" evidence="7">
    <location>
        <begin position="227"/>
        <end position="253"/>
    </location>
</feature>
<dbReference type="InterPro" id="IPR000515">
    <property type="entry name" value="MetI-like"/>
</dbReference>
<evidence type="ECO:0000256" key="2">
    <source>
        <dbReference type="ARBA" id="ARBA00022448"/>
    </source>
</evidence>
<dbReference type="CDD" id="cd06261">
    <property type="entry name" value="TM_PBP2"/>
    <property type="match status" value="1"/>
</dbReference>
<evidence type="ECO:0000256" key="3">
    <source>
        <dbReference type="ARBA" id="ARBA00022475"/>
    </source>
</evidence>
<name>A0ABU6K2M3_9RHOO</name>
<dbReference type="PANTHER" id="PTHR43163">
    <property type="entry name" value="DIPEPTIDE TRANSPORT SYSTEM PERMEASE PROTEIN DPPB-RELATED"/>
    <property type="match status" value="1"/>
</dbReference>
<sequence>MLSYLIRRLFSALFVIWGATTLVFLILYWLPGDPAVLVAGDNATAESILRVQKQLGTDRPLAEQYFSYISGVLHGDLGRSYTSKQPVFERLWAQFPATLSLTLLGCSVAIISGVLLGVISAVNRGRWIDQAIQSMTLFFTSMPSFWLGIILILIFSVTLQWLPAIGNGTFAQLILPAACLGFVASGSLTRMVRNSMLDVLNEQFVTTLRAKGLLEPNVLYRHVLRNALIPAITLLGILVGELLSGSVVVETLFARQGVGRTLVEAIGVKDIPVVQGAILFASIFFVMINTLVDISYTWIDPRIRN</sequence>
<organism evidence="9 10">
    <name type="scientific">Uliginosibacterium silvisoli</name>
    <dbReference type="NCBI Taxonomy" id="3114758"/>
    <lineage>
        <taxon>Bacteria</taxon>
        <taxon>Pseudomonadati</taxon>
        <taxon>Pseudomonadota</taxon>
        <taxon>Betaproteobacteria</taxon>
        <taxon>Rhodocyclales</taxon>
        <taxon>Zoogloeaceae</taxon>
        <taxon>Uliginosibacterium</taxon>
    </lineage>
</organism>
<dbReference type="Proteomes" id="UP001331561">
    <property type="component" value="Unassembled WGS sequence"/>
</dbReference>
<feature type="transmembrane region" description="Helical" evidence="7">
    <location>
        <begin position="144"/>
        <end position="163"/>
    </location>
</feature>
<comment type="similarity">
    <text evidence="7">Belongs to the binding-protein-dependent transport system permease family.</text>
</comment>
<evidence type="ECO:0000313" key="9">
    <source>
        <dbReference type="EMBL" id="MEC5386162.1"/>
    </source>
</evidence>
<dbReference type="RefSeq" id="WP_327599137.1">
    <property type="nucleotide sequence ID" value="NZ_JAYXHS010000002.1"/>
</dbReference>
<proteinExistence type="inferred from homology"/>
<dbReference type="InterPro" id="IPR045621">
    <property type="entry name" value="BPD_transp_1_N"/>
</dbReference>
<keyword evidence="3" id="KW-1003">Cell membrane</keyword>
<evidence type="ECO:0000256" key="7">
    <source>
        <dbReference type="RuleBase" id="RU363032"/>
    </source>
</evidence>
<comment type="subcellular location">
    <subcellularLocation>
        <location evidence="1 7">Cell membrane</location>
        <topology evidence="1 7">Multi-pass membrane protein</topology>
    </subcellularLocation>
</comment>
<keyword evidence="6 7" id="KW-0472">Membrane</keyword>
<dbReference type="SUPFAM" id="SSF161098">
    <property type="entry name" value="MetI-like"/>
    <property type="match status" value="1"/>
</dbReference>
<feature type="domain" description="ABC transmembrane type-1" evidence="8">
    <location>
        <begin position="95"/>
        <end position="296"/>
    </location>
</feature>
<dbReference type="Pfam" id="PF00528">
    <property type="entry name" value="BPD_transp_1"/>
    <property type="match status" value="1"/>
</dbReference>
<evidence type="ECO:0000256" key="4">
    <source>
        <dbReference type="ARBA" id="ARBA00022692"/>
    </source>
</evidence>
<keyword evidence="4 7" id="KW-0812">Transmembrane</keyword>
<feature type="transmembrane region" description="Helical" evidence="7">
    <location>
        <begin position="273"/>
        <end position="299"/>
    </location>
</feature>
<keyword evidence="5 7" id="KW-1133">Transmembrane helix</keyword>
<protein>
    <submittedName>
        <fullName evidence="9">ABC transporter permease</fullName>
    </submittedName>
</protein>
<evidence type="ECO:0000259" key="8">
    <source>
        <dbReference type="PROSITE" id="PS50928"/>
    </source>
</evidence>
<feature type="transmembrane region" description="Helical" evidence="7">
    <location>
        <begin position="12"/>
        <end position="30"/>
    </location>
</feature>
<evidence type="ECO:0000313" key="10">
    <source>
        <dbReference type="Proteomes" id="UP001331561"/>
    </source>
</evidence>
<evidence type="ECO:0000256" key="5">
    <source>
        <dbReference type="ARBA" id="ARBA00022989"/>
    </source>
</evidence>
<dbReference type="InterPro" id="IPR035906">
    <property type="entry name" value="MetI-like_sf"/>
</dbReference>
<feature type="transmembrane region" description="Helical" evidence="7">
    <location>
        <begin position="169"/>
        <end position="188"/>
    </location>
</feature>
<dbReference type="PROSITE" id="PS50928">
    <property type="entry name" value="ABC_TM1"/>
    <property type="match status" value="1"/>
</dbReference>
<dbReference type="PANTHER" id="PTHR43163:SF6">
    <property type="entry name" value="DIPEPTIDE TRANSPORT SYSTEM PERMEASE PROTEIN DPPB-RELATED"/>
    <property type="match status" value="1"/>
</dbReference>
<evidence type="ECO:0000256" key="6">
    <source>
        <dbReference type="ARBA" id="ARBA00023136"/>
    </source>
</evidence>